<feature type="region of interest" description="Disordered" evidence="9">
    <location>
        <begin position="207"/>
        <end position="233"/>
    </location>
</feature>
<keyword evidence="4" id="KW-0813">Transport</keyword>
<dbReference type="GO" id="GO:0005049">
    <property type="term" value="F:nuclear export signal receptor activity"/>
    <property type="evidence" value="ECO:0007669"/>
    <property type="project" value="InterPro"/>
</dbReference>
<comment type="caution">
    <text evidence="10">The sequence shown here is derived from an EMBL/GenBank/DDBJ whole genome shotgun (WGS) entry which is preliminary data.</text>
</comment>
<evidence type="ECO:0000313" key="10">
    <source>
        <dbReference type="EMBL" id="KAG2183955.1"/>
    </source>
</evidence>
<keyword evidence="6" id="KW-0653">Protein transport</keyword>
<feature type="compositionally biased region" description="Low complexity" evidence="9">
    <location>
        <begin position="211"/>
        <end position="223"/>
    </location>
</feature>
<comment type="similarity">
    <text evidence="3">Belongs to the exportin family.</text>
</comment>
<dbReference type="SUPFAM" id="SSF48371">
    <property type="entry name" value="ARM repeat"/>
    <property type="match status" value="1"/>
</dbReference>
<reference evidence="10" key="1">
    <citation type="submission" date="2020-12" db="EMBL/GenBank/DDBJ databases">
        <title>Metabolic potential, ecology and presence of endohyphal bacteria is reflected in genomic diversity of Mucoromycotina.</title>
        <authorList>
            <person name="Muszewska A."/>
            <person name="Okrasinska A."/>
            <person name="Steczkiewicz K."/>
            <person name="Drgas O."/>
            <person name="Orlowska M."/>
            <person name="Perlinska-Lenart U."/>
            <person name="Aleksandrzak-Piekarczyk T."/>
            <person name="Szatraj K."/>
            <person name="Zielenkiewicz U."/>
            <person name="Pilsyk S."/>
            <person name="Malc E."/>
            <person name="Mieczkowski P."/>
            <person name="Kruszewska J.S."/>
            <person name="Biernat P."/>
            <person name="Pawlowska J."/>
        </authorList>
    </citation>
    <scope>NUCLEOTIDE SEQUENCE</scope>
    <source>
        <strain evidence="10">WA0000051536</strain>
    </source>
</reference>
<evidence type="ECO:0000256" key="9">
    <source>
        <dbReference type="SAM" id="MobiDB-lite"/>
    </source>
</evidence>
<evidence type="ECO:0000256" key="6">
    <source>
        <dbReference type="ARBA" id="ARBA00022927"/>
    </source>
</evidence>
<dbReference type="InterPro" id="IPR016024">
    <property type="entry name" value="ARM-type_fold"/>
</dbReference>
<dbReference type="GO" id="GO:0005737">
    <property type="term" value="C:cytoplasm"/>
    <property type="evidence" value="ECO:0007669"/>
    <property type="project" value="UniProtKB-SubCell"/>
</dbReference>
<dbReference type="GO" id="GO:0005643">
    <property type="term" value="C:nuclear pore"/>
    <property type="evidence" value="ECO:0007669"/>
    <property type="project" value="TreeGrafter"/>
</dbReference>
<keyword evidence="5" id="KW-0963">Cytoplasm</keyword>
<evidence type="ECO:0000256" key="8">
    <source>
        <dbReference type="ARBA" id="ARBA00040444"/>
    </source>
</evidence>
<keyword evidence="7" id="KW-0539">Nucleus</keyword>
<dbReference type="EMBL" id="JAEPRA010000006">
    <property type="protein sequence ID" value="KAG2183955.1"/>
    <property type="molecule type" value="Genomic_DNA"/>
</dbReference>
<dbReference type="Proteomes" id="UP000612746">
    <property type="component" value="Unassembled WGS sequence"/>
</dbReference>
<evidence type="ECO:0000256" key="7">
    <source>
        <dbReference type="ARBA" id="ARBA00023242"/>
    </source>
</evidence>
<evidence type="ECO:0000256" key="5">
    <source>
        <dbReference type="ARBA" id="ARBA00022490"/>
    </source>
</evidence>
<proteinExistence type="inferred from homology"/>
<gene>
    <name evidence="10" type="ORF">INT44_008966</name>
</gene>
<organism evidence="10 11">
    <name type="scientific">Umbelopsis vinacea</name>
    <dbReference type="NCBI Taxonomy" id="44442"/>
    <lineage>
        <taxon>Eukaryota</taxon>
        <taxon>Fungi</taxon>
        <taxon>Fungi incertae sedis</taxon>
        <taxon>Mucoromycota</taxon>
        <taxon>Mucoromycotina</taxon>
        <taxon>Umbelopsidomycetes</taxon>
        <taxon>Umbelopsidales</taxon>
        <taxon>Umbelopsidaceae</taxon>
        <taxon>Umbelopsis</taxon>
    </lineage>
</organism>
<dbReference type="GO" id="GO:0006611">
    <property type="term" value="P:protein export from nucleus"/>
    <property type="evidence" value="ECO:0007669"/>
    <property type="project" value="TreeGrafter"/>
</dbReference>
<comment type="subcellular location">
    <subcellularLocation>
        <location evidence="2">Cytoplasm</location>
    </subcellularLocation>
    <subcellularLocation>
        <location evidence="1">Nucleus</location>
    </subcellularLocation>
</comment>
<dbReference type="InterPro" id="IPR011989">
    <property type="entry name" value="ARM-like"/>
</dbReference>
<dbReference type="OrthoDB" id="5548448at2759"/>
<evidence type="ECO:0000313" key="11">
    <source>
        <dbReference type="Proteomes" id="UP000612746"/>
    </source>
</evidence>
<dbReference type="Gene3D" id="1.25.10.10">
    <property type="entry name" value="Leucine-rich Repeat Variant"/>
    <property type="match status" value="1"/>
</dbReference>
<feature type="non-terminal residue" evidence="10">
    <location>
        <position position="1"/>
    </location>
</feature>
<evidence type="ECO:0000256" key="3">
    <source>
        <dbReference type="ARBA" id="ARBA00009466"/>
    </source>
</evidence>
<evidence type="ECO:0000256" key="4">
    <source>
        <dbReference type="ARBA" id="ARBA00022448"/>
    </source>
</evidence>
<dbReference type="PANTHER" id="PTHR12596">
    <property type="entry name" value="EXPORTIN 4,7-RELATED"/>
    <property type="match status" value="1"/>
</dbReference>
<sequence>MCGHFRLKNDPTHVYFADNTDGPMVQFQAAAAICEIILREFSAYQTLDLVSLKNFMLNYCLHRPNLPKYVRDQLVLAVATIMKRGFMEWTETERENMFTNIKELWDMNDEQAPVLASALSNAYVDQFSDMKARAVGLNWEFHHKCKVWFEHHMLQRLFQHSLQTLHRQCHGRENVAIASPTPDILFETVTLVEKILHWEFDETSDHAALPGTSGSGSQNNNSDLDSDEPDTRL</sequence>
<dbReference type="PANTHER" id="PTHR12596:SF1">
    <property type="entry name" value="EXPORTIN-4"/>
    <property type="match status" value="1"/>
</dbReference>
<dbReference type="AlphaFoldDB" id="A0A8H7Q1U5"/>
<accession>A0A8H7Q1U5</accession>
<evidence type="ECO:0000256" key="2">
    <source>
        <dbReference type="ARBA" id="ARBA00004496"/>
    </source>
</evidence>
<evidence type="ECO:0000256" key="1">
    <source>
        <dbReference type="ARBA" id="ARBA00004123"/>
    </source>
</evidence>
<keyword evidence="11" id="KW-1185">Reference proteome</keyword>
<protein>
    <recommendedName>
        <fullName evidence="8">Exportin-4</fullName>
    </recommendedName>
</protein>
<feature type="compositionally biased region" description="Acidic residues" evidence="9">
    <location>
        <begin position="224"/>
        <end position="233"/>
    </location>
</feature>
<name>A0A8H7Q1U5_9FUNG</name>
<dbReference type="InterPro" id="IPR044189">
    <property type="entry name" value="XPO4/7-like"/>
</dbReference>